<dbReference type="GO" id="GO:0071818">
    <property type="term" value="C:BAT3 complex"/>
    <property type="evidence" value="ECO:0007669"/>
    <property type="project" value="TreeGrafter"/>
</dbReference>
<dbReference type="PANTHER" id="PTHR46555:SF1">
    <property type="entry name" value="UBIQUITIN-LIKE PROTEIN 4A"/>
    <property type="match status" value="1"/>
</dbReference>
<dbReference type="GO" id="GO:0006620">
    <property type="term" value="P:post-translational protein targeting to endoplasmic reticulum membrane"/>
    <property type="evidence" value="ECO:0007669"/>
    <property type="project" value="InterPro"/>
</dbReference>
<dbReference type="InterPro" id="IPR029071">
    <property type="entry name" value="Ubiquitin-like_domsf"/>
</dbReference>
<dbReference type="OrthoDB" id="417450at2759"/>
<protein>
    <recommendedName>
        <fullName evidence="3">Ubiquitin-like domain-containing protein</fullName>
    </recommendedName>
</protein>
<gene>
    <name evidence="4" type="ORF">CLODIP_2_CD14339</name>
</gene>
<keyword evidence="2" id="KW-0963">Cytoplasm</keyword>
<dbReference type="EMBL" id="CADEPI010000009">
    <property type="protein sequence ID" value="CAB3362637.1"/>
    <property type="molecule type" value="Genomic_DNA"/>
</dbReference>
<name>A0A8S1C625_9INSE</name>
<comment type="caution">
    <text evidence="4">The sequence shown here is derived from an EMBL/GenBank/DDBJ whole genome shotgun (WGS) entry which is preliminary data.</text>
</comment>
<dbReference type="Gene3D" id="3.10.20.90">
    <property type="entry name" value="Phosphatidylinositol 3-kinase Catalytic Subunit, Chain A, domain 1"/>
    <property type="match status" value="1"/>
</dbReference>
<dbReference type="PROSITE" id="PS50053">
    <property type="entry name" value="UBIQUITIN_2"/>
    <property type="match status" value="1"/>
</dbReference>
<dbReference type="PANTHER" id="PTHR46555">
    <property type="entry name" value="UBIQUITIN-LIKE PROTEIN 4A"/>
    <property type="match status" value="1"/>
</dbReference>
<proteinExistence type="predicted"/>
<dbReference type="Pfam" id="PF00240">
    <property type="entry name" value="ubiquitin"/>
    <property type="match status" value="1"/>
</dbReference>
<dbReference type="SUPFAM" id="SSF54236">
    <property type="entry name" value="Ubiquitin-like"/>
    <property type="match status" value="1"/>
</dbReference>
<dbReference type="GO" id="GO:0071816">
    <property type="term" value="P:tail-anchored membrane protein insertion into ER membrane"/>
    <property type="evidence" value="ECO:0007669"/>
    <property type="project" value="TreeGrafter"/>
</dbReference>
<evidence type="ECO:0000313" key="4">
    <source>
        <dbReference type="EMBL" id="CAB3362637.1"/>
    </source>
</evidence>
<keyword evidence="5" id="KW-1185">Reference proteome</keyword>
<feature type="domain" description="Ubiquitin-like" evidence="3">
    <location>
        <begin position="1"/>
        <end position="76"/>
    </location>
</feature>
<dbReference type="AlphaFoldDB" id="A0A8S1C625"/>
<dbReference type="InterPro" id="IPR000626">
    <property type="entry name" value="Ubiquitin-like_dom"/>
</dbReference>
<evidence type="ECO:0000259" key="3">
    <source>
        <dbReference type="PROSITE" id="PS50053"/>
    </source>
</evidence>
<dbReference type="GO" id="GO:0051087">
    <property type="term" value="F:protein-folding chaperone binding"/>
    <property type="evidence" value="ECO:0007669"/>
    <property type="project" value="TreeGrafter"/>
</dbReference>
<comment type="subcellular location">
    <subcellularLocation>
        <location evidence="1">Cytoplasm</location>
        <location evidence="1">Cytosol</location>
    </subcellularLocation>
</comment>
<accession>A0A8S1C625</accession>
<sequence>MKVTIKMLQGRECLLEVSPDLSVIDLKKLISPQLCVPVAEQKLLFLGKPMQDDKKLGEYAVKEGCKINLIRRVCDSTSQAADKPGLRDTMLAFLLKHMPPDKALKVLDEFMKDFNKSINSLSIDDMERIAKTRLQEENVDVM</sequence>
<reference evidence="4 5" key="1">
    <citation type="submission" date="2020-04" db="EMBL/GenBank/DDBJ databases">
        <authorList>
            <person name="Alioto T."/>
            <person name="Alioto T."/>
            <person name="Gomez Garrido J."/>
        </authorList>
    </citation>
    <scope>NUCLEOTIDE SEQUENCE [LARGE SCALE GENOMIC DNA]</scope>
</reference>
<evidence type="ECO:0000256" key="2">
    <source>
        <dbReference type="ARBA" id="ARBA00022490"/>
    </source>
</evidence>
<evidence type="ECO:0000256" key="1">
    <source>
        <dbReference type="ARBA" id="ARBA00004514"/>
    </source>
</evidence>
<dbReference type="InterPro" id="IPR047154">
    <property type="entry name" value="UBL4A-like"/>
</dbReference>
<dbReference type="InterPro" id="IPR041421">
    <property type="entry name" value="Ubl4_C_TUGS"/>
</dbReference>
<organism evidence="4 5">
    <name type="scientific">Cloeon dipterum</name>
    <dbReference type="NCBI Taxonomy" id="197152"/>
    <lineage>
        <taxon>Eukaryota</taxon>
        <taxon>Metazoa</taxon>
        <taxon>Ecdysozoa</taxon>
        <taxon>Arthropoda</taxon>
        <taxon>Hexapoda</taxon>
        <taxon>Insecta</taxon>
        <taxon>Pterygota</taxon>
        <taxon>Palaeoptera</taxon>
        <taxon>Ephemeroptera</taxon>
        <taxon>Pisciforma</taxon>
        <taxon>Baetidae</taxon>
        <taxon>Cloeon</taxon>
    </lineage>
</organism>
<evidence type="ECO:0000313" key="5">
    <source>
        <dbReference type="Proteomes" id="UP000494165"/>
    </source>
</evidence>
<dbReference type="SMART" id="SM00213">
    <property type="entry name" value="UBQ"/>
    <property type="match status" value="1"/>
</dbReference>
<dbReference type="Pfam" id="PF17840">
    <property type="entry name" value="Tugs"/>
    <property type="match status" value="1"/>
</dbReference>
<dbReference type="Proteomes" id="UP000494165">
    <property type="component" value="Unassembled WGS sequence"/>
</dbReference>